<dbReference type="RefSeq" id="WP_015703285.1">
    <property type="nucleotide sequence ID" value="NC_015663.1"/>
</dbReference>
<dbReference type="Pfam" id="PF13953">
    <property type="entry name" value="PapC_C"/>
    <property type="match status" value="1"/>
</dbReference>
<evidence type="ECO:0000256" key="4">
    <source>
        <dbReference type="ARBA" id="ARBA00022452"/>
    </source>
</evidence>
<dbReference type="AlphaFoldDB" id="A0A0H3FLL2"/>
<evidence type="ECO:0000256" key="5">
    <source>
        <dbReference type="ARBA" id="ARBA00022558"/>
    </source>
</evidence>
<comment type="similarity">
    <text evidence="2">Belongs to the fimbrial export usher family.</text>
</comment>
<evidence type="ECO:0000256" key="7">
    <source>
        <dbReference type="ARBA" id="ARBA00022729"/>
    </source>
</evidence>
<evidence type="ECO:0000256" key="8">
    <source>
        <dbReference type="ARBA" id="ARBA00023136"/>
    </source>
</evidence>
<keyword evidence="3" id="KW-0813">Transport</keyword>
<keyword evidence="14" id="KW-1185">Reference proteome</keyword>
<evidence type="ECO:0000256" key="1">
    <source>
        <dbReference type="ARBA" id="ARBA00004571"/>
    </source>
</evidence>
<dbReference type="Gene3D" id="3.10.20.410">
    <property type="match status" value="1"/>
</dbReference>
<dbReference type="InterPro" id="IPR025949">
    <property type="entry name" value="PapC-like_C"/>
</dbReference>
<dbReference type="InterPro" id="IPR037224">
    <property type="entry name" value="PapC_N_sf"/>
</dbReference>
<dbReference type="PANTHER" id="PTHR30451">
    <property type="entry name" value="OUTER MEMBRANE USHER PROTEIN"/>
    <property type="match status" value="1"/>
</dbReference>
<gene>
    <name evidence="13" type="ordered locus">EAE_01800</name>
</gene>
<evidence type="ECO:0000256" key="2">
    <source>
        <dbReference type="ARBA" id="ARBA00008064"/>
    </source>
</evidence>
<dbReference type="HOGENOM" id="CLU_009120_3_1_6"/>
<evidence type="ECO:0000256" key="9">
    <source>
        <dbReference type="ARBA" id="ARBA00023237"/>
    </source>
</evidence>
<reference evidence="13 14" key="1">
    <citation type="journal article" date="2012" name="J. Bacteriol.">
        <title>Complete genome sequence of Enterobacter aerogenes KCTC 2190.</title>
        <authorList>
            <person name="Shin S.H."/>
            <person name="Kim S."/>
            <person name="Kim J.Y."/>
            <person name="Lee S."/>
            <person name="Um Y."/>
            <person name="Oh M.K."/>
            <person name="Kim Y.R."/>
            <person name="Lee J."/>
            <person name="Yang K.S."/>
        </authorList>
    </citation>
    <scope>NUCLEOTIDE SEQUENCE [LARGE SCALE GENOMIC DNA]</scope>
    <source>
        <strain evidence="13 14">KCTC 2190</strain>
    </source>
</reference>
<dbReference type="InterPro" id="IPR042186">
    <property type="entry name" value="FimD_plug_dom"/>
</dbReference>
<protein>
    <recommendedName>
        <fullName evidence="15">Fimbrial biogenesis outer membrane usher protein</fullName>
    </recommendedName>
</protein>
<keyword evidence="7 10" id="KW-0732">Signal</keyword>
<dbReference type="PATRIC" id="fig|1028307.3.peg.352"/>
<organism evidence="13 14">
    <name type="scientific">Klebsiella aerogenes (strain ATCC 13048 / DSM 30053 / CCUG 1429 / JCM 1235 / KCTC 2190 / NBRC 13534 / NCIMB 10102 / NCTC 10006 / CDC 819-56)</name>
    <name type="common">Enterobacter aerogenes</name>
    <dbReference type="NCBI Taxonomy" id="1028307"/>
    <lineage>
        <taxon>Bacteria</taxon>
        <taxon>Pseudomonadati</taxon>
        <taxon>Pseudomonadota</taxon>
        <taxon>Gammaproteobacteria</taxon>
        <taxon>Enterobacterales</taxon>
        <taxon>Enterobacteriaceae</taxon>
        <taxon>Klebsiella/Raoultella group</taxon>
        <taxon>Klebsiella</taxon>
    </lineage>
</organism>
<feature type="chain" id="PRO_5002609120" description="Fimbrial biogenesis outer membrane usher protein" evidence="10">
    <location>
        <begin position="28"/>
        <end position="863"/>
    </location>
</feature>
<dbReference type="Gene3D" id="2.60.40.2610">
    <property type="entry name" value="Outer membrane usher protein FimD, plug domain"/>
    <property type="match status" value="1"/>
</dbReference>
<evidence type="ECO:0000256" key="10">
    <source>
        <dbReference type="SAM" id="SignalP"/>
    </source>
</evidence>
<evidence type="ECO:0008006" key="15">
    <source>
        <dbReference type="Google" id="ProtNLM"/>
    </source>
</evidence>
<dbReference type="Gene3D" id="2.60.40.2070">
    <property type="match status" value="1"/>
</dbReference>
<keyword evidence="5" id="KW-1029">Fimbrium biogenesis</keyword>
<dbReference type="InterPro" id="IPR043142">
    <property type="entry name" value="PapC-like_C_sf"/>
</dbReference>
<evidence type="ECO:0000259" key="12">
    <source>
        <dbReference type="Pfam" id="PF13954"/>
    </source>
</evidence>
<keyword evidence="9" id="KW-0998">Cell outer membrane</keyword>
<dbReference type="eggNOG" id="COG3188">
    <property type="taxonomic scope" value="Bacteria"/>
</dbReference>
<name>A0A0H3FLL2_KLEAK</name>
<dbReference type="Gene3D" id="2.60.40.3110">
    <property type="match status" value="1"/>
</dbReference>
<evidence type="ECO:0000259" key="11">
    <source>
        <dbReference type="Pfam" id="PF13953"/>
    </source>
</evidence>
<dbReference type="KEGG" id="eae:EAE_01800"/>
<dbReference type="GO" id="GO:0009297">
    <property type="term" value="P:pilus assembly"/>
    <property type="evidence" value="ECO:0007669"/>
    <property type="project" value="InterPro"/>
</dbReference>
<feature type="domain" description="PapC N-terminal" evidence="12">
    <location>
        <begin position="30"/>
        <end position="179"/>
    </location>
</feature>
<evidence type="ECO:0000313" key="13">
    <source>
        <dbReference type="EMBL" id="AEG95295.1"/>
    </source>
</evidence>
<dbReference type="PANTHER" id="PTHR30451:SF21">
    <property type="entry name" value="FIMBRIAL USHER DOMAIN-CONTAINING PROTEIN YDET-RELATED"/>
    <property type="match status" value="1"/>
</dbReference>
<dbReference type="InterPro" id="IPR000015">
    <property type="entry name" value="Fimb_usher"/>
</dbReference>
<feature type="signal peptide" evidence="10">
    <location>
        <begin position="1"/>
        <end position="27"/>
    </location>
</feature>
<dbReference type="EMBL" id="CP002824">
    <property type="protein sequence ID" value="AEG95295.1"/>
    <property type="molecule type" value="Genomic_DNA"/>
</dbReference>
<evidence type="ECO:0000256" key="3">
    <source>
        <dbReference type="ARBA" id="ARBA00022448"/>
    </source>
</evidence>
<evidence type="ECO:0000313" key="14">
    <source>
        <dbReference type="Proteomes" id="UP000008881"/>
    </source>
</evidence>
<keyword evidence="8" id="KW-0472">Membrane</keyword>
<dbReference type="OrthoDB" id="6554712at2"/>
<accession>A0A0H3FLL2</accession>
<dbReference type="FunFam" id="2.60.40.3110:FF:000001">
    <property type="entry name" value="Putative fimbrial outer membrane usher"/>
    <property type="match status" value="1"/>
</dbReference>
<feature type="domain" description="PapC-like C-terminal" evidence="11">
    <location>
        <begin position="776"/>
        <end position="840"/>
    </location>
</feature>
<dbReference type="Proteomes" id="UP000008881">
    <property type="component" value="Chromosome"/>
</dbReference>
<proteinExistence type="inferred from homology"/>
<sequence>MEKVKHTYVLSLGLGLSIAFSSFSAIAQEHFNPRLLETDSTETPMMDLSLFAKDEVPPGDYNVDIYINGSLVDTKTISFRKLSDDKNTTAGQVVGACLSVSELKAWNVRVDNYFSEQDKTSECASLQAIPGLEQKMDLANQRFDLTIPQVALLNTARGYVSPERWDEGIAAGLLNYSVSGQQDLHHRNGVDSSNQFVSLQPGLNLGAWRLRNYSTYSHSESESEWDSVYTYASRDIKSLKSQLVLGQGTTRGGVFDSVGFTGVQMYSDNDMKPDSMQGFAPVIRGIARSNAEVTVYQNGHSIYKATVPPGPFEFSDMYPTGSSGDLKVVIKESDGSQSSFIVPYATLPVLQREGQVQYGLVAGRTRQDGSDSRAEDFNFVQGSAAWGVGKGVTLYGGYIQAEDKYSNLIAGTGFNLGSAGALSFDISQSWADVPQPDNIRQMEHHSGQSYRVRYSKTLQQTNTDIAVAGYKFSTRGYLSFQDFLNDWDPGNSAIDNGRERNRFDVTISQTLPFGTLSLTMYDASYWNSQHADSLNLGFSSTLGPVSYSLNYAHTKNVDGGYGNDSDEYDDDNVFSLNFSVPFSAFSNSEAAQSISANYSMNSSKHGDTTHNIGISGTAMQQNQLNWQVSEGYNADSEATNGNVTVGYQSSYADVSAGYSYDDYSRRLNYSLRGGMVVHSGGITLARQLNDSVALVETPGVSGVPINGQTNVHTDYFGNAIVPYVRPYHSNQISLNTVEASDATAAIDNVAKTVVPTKGAVVRVKYNTWIGRKAMMTLIFNGKPVPFGAVVTQTSDDSDDTRSSIVGDSGEVYLVGLADKGQLMVKWGDGANKRCAVDYTLAGAKSQADILFINGICHPVQGAH</sequence>
<dbReference type="Pfam" id="PF13954">
    <property type="entry name" value="PapC_N"/>
    <property type="match status" value="1"/>
</dbReference>
<dbReference type="SUPFAM" id="SSF141729">
    <property type="entry name" value="FimD N-terminal domain-like"/>
    <property type="match status" value="1"/>
</dbReference>
<comment type="subcellular location">
    <subcellularLocation>
        <location evidence="1">Cell outer membrane</location>
        <topology evidence="1">Multi-pass membrane protein</topology>
    </subcellularLocation>
</comment>
<dbReference type="GO" id="GO:0009279">
    <property type="term" value="C:cell outer membrane"/>
    <property type="evidence" value="ECO:0007669"/>
    <property type="project" value="UniProtKB-SubCell"/>
</dbReference>
<dbReference type="Pfam" id="PF00577">
    <property type="entry name" value="Usher"/>
    <property type="match status" value="1"/>
</dbReference>
<dbReference type="GO" id="GO:0015473">
    <property type="term" value="F:fimbrial usher porin activity"/>
    <property type="evidence" value="ECO:0007669"/>
    <property type="project" value="InterPro"/>
</dbReference>
<evidence type="ECO:0000256" key="6">
    <source>
        <dbReference type="ARBA" id="ARBA00022692"/>
    </source>
</evidence>
<dbReference type="InterPro" id="IPR025885">
    <property type="entry name" value="PapC_N"/>
</dbReference>
<keyword evidence="4" id="KW-1134">Transmembrane beta strand</keyword>
<keyword evidence="6" id="KW-0812">Transmembrane</keyword>
<dbReference type="GeneID" id="93313490"/>